<organism evidence="1 2">
    <name type="scientific">Paenibacillus mesotrionivorans</name>
    <dbReference type="NCBI Taxonomy" id="3160968"/>
    <lineage>
        <taxon>Bacteria</taxon>
        <taxon>Bacillati</taxon>
        <taxon>Bacillota</taxon>
        <taxon>Bacilli</taxon>
        <taxon>Bacillales</taxon>
        <taxon>Paenibacillaceae</taxon>
        <taxon>Paenibacillus</taxon>
    </lineage>
</organism>
<sequence>MMKAKWADKLGRGLMALALLMPLAQAAPEEAEAAAAAAVTVNAGTVLDSGMNNPSWYLNQSGQKSAATAGPAYWQNLKLNDTRYVRAWYKPVKYYNRTTGVYNYDYQNAYMEQLDQYAQRIILNVDQCDQADMGFNPSTMTLTDATACRNILKNGIKEYKTRYPQIEYIEAFNEPDKDWDTEAYEMPAVPPKSTGYAPSPKLYYEWYKVFCSIINEINAELNPPIPLKLGGPALGFYNTIYLDAFLNAFRDDPNSGKRLDFISYHQYRQRGTGVTENPGPAAVKNEKSILETKLTNRGLDPETKVFVTEYGVFPGPASGPKEHSDNTEAPDQLTQAAAMATTGMYYVEGGMSMPMHWTIDHGDNPRKDMFVDGLDGVPLPYYNVLRMQSMLKNSRIASSTSAGALNAVTGLGVHSLATRDDTGIAVLLVNYQWDQVADGAGMDYNVTATINNIPAGLFSGSRKMRLERYQIDNTNSNYNSGADNAPLKKIEDVVLDYSSTLTRPSFYMGKNTTTLMVLTPVHRFETEASGVGKTVSAGDAQTNVSDPAASGGAFNKFDANAAGDYVEYTLNVPQTGTYAVKARVKKGPDRGKFELTVDGAVVGGWNDLYAADQSYEEINVGNKYFGASGSKKFRLTAKDKNAASSGYDAGFDFIELVPRSAVVGELEQLSPRTGTPADHAPYYFIADAAASGGAFVKFAASGAGANSHIRFLVHVKEAGEYKLYISGKTYTTRGKYQVYVDGMALGGVQDQYAGTETYADTLIGKVVFDKPGIKEIRFQVTGKNSASTGYDLSLDTIRLEP</sequence>
<comment type="caution">
    <text evidence="1">The sequence shown here is derived from an EMBL/GenBank/DDBJ whole genome shotgun (WGS) entry which is preliminary data.</text>
</comment>
<accession>A0ACC7NSK6</accession>
<proteinExistence type="predicted"/>
<name>A0ACC7NSK6_9BACL</name>
<dbReference type="EMBL" id="JBJURJ010000002">
    <property type="protein sequence ID" value="MFM9327405.1"/>
    <property type="molecule type" value="Genomic_DNA"/>
</dbReference>
<keyword evidence="2" id="KW-1185">Reference proteome</keyword>
<gene>
    <name evidence="1" type="ORF">ACI1P1_03730</name>
</gene>
<evidence type="ECO:0000313" key="1">
    <source>
        <dbReference type="EMBL" id="MFM9327405.1"/>
    </source>
</evidence>
<reference evidence="1" key="1">
    <citation type="submission" date="2024-12" db="EMBL/GenBank/DDBJ databases">
        <authorList>
            <person name="Wu N."/>
        </authorList>
    </citation>
    <scope>NUCLEOTIDE SEQUENCE</scope>
    <source>
        <strain evidence="1">P15</strain>
    </source>
</reference>
<evidence type="ECO:0000313" key="2">
    <source>
        <dbReference type="Proteomes" id="UP001631969"/>
    </source>
</evidence>
<protein>
    <submittedName>
        <fullName evidence="1">Uncharacterized protein</fullName>
    </submittedName>
</protein>
<dbReference type="Proteomes" id="UP001631969">
    <property type="component" value="Unassembled WGS sequence"/>
</dbReference>